<dbReference type="GO" id="GO:0005829">
    <property type="term" value="C:cytosol"/>
    <property type="evidence" value="ECO:0007669"/>
    <property type="project" value="TreeGrafter"/>
</dbReference>
<dbReference type="GO" id="GO:0045892">
    <property type="term" value="P:negative regulation of DNA-templated transcription"/>
    <property type="evidence" value="ECO:0007669"/>
    <property type="project" value="TreeGrafter"/>
</dbReference>
<dbReference type="Gene3D" id="3.30.930.10">
    <property type="entry name" value="Bira Bifunctional Protein, Domain 2"/>
    <property type="match status" value="1"/>
</dbReference>
<evidence type="ECO:0000313" key="13">
    <source>
        <dbReference type="EMBL" id="CAG6607156.1"/>
    </source>
</evidence>
<dbReference type="InterPro" id="IPR018165">
    <property type="entry name" value="Ala-tRNA-synth_IIc_core"/>
</dbReference>
<feature type="domain" description="Alanyl-transfer RNA synthetases family profile" evidence="12">
    <location>
        <begin position="3"/>
        <end position="286"/>
    </location>
</feature>
<protein>
    <recommendedName>
        <fullName evidence="4">Alanine--tRNA ligase</fullName>
        <ecNumber evidence="3">6.1.1.7</ecNumber>
    </recommendedName>
</protein>
<dbReference type="SUPFAM" id="SSF55681">
    <property type="entry name" value="Class II aaRS and biotin synthetases"/>
    <property type="match status" value="1"/>
</dbReference>
<keyword evidence="9" id="KW-0694">RNA-binding</keyword>
<dbReference type="GO" id="GO:0000049">
    <property type="term" value="F:tRNA binding"/>
    <property type="evidence" value="ECO:0007669"/>
    <property type="project" value="UniProtKB-KW"/>
</dbReference>
<dbReference type="PANTHER" id="PTHR11777:SF9">
    <property type="entry name" value="ALANINE--TRNA LIGASE, CYTOPLASMIC"/>
    <property type="match status" value="1"/>
</dbReference>
<evidence type="ECO:0000256" key="11">
    <source>
        <dbReference type="ARBA" id="ARBA00023146"/>
    </source>
</evidence>
<evidence type="ECO:0000256" key="2">
    <source>
        <dbReference type="ARBA" id="ARBA00008226"/>
    </source>
</evidence>
<evidence type="ECO:0000256" key="3">
    <source>
        <dbReference type="ARBA" id="ARBA00013168"/>
    </source>
</evidence>
<dbReference type="EMBL" id="HBUF01006768">
    <property type="protein sequence ID" value="CAG6607154.1"/>
    <property type="molecule type" value="Transcribed_RNA"/>
</dbReference>
<evidence type="ECO:0000259" key="12">
    <source>
        <dbReference type="PROSITE" id="PS50860"/>
    </source>
</evidence>
<keyword evidence="5" id="KW-0820">tRNA-binding</keyword>
<proteinExistence type="inferred from homology"/>
<accession>A0A8D8LKU3</accession>
<keyword evidence="8" id="KW-0067">ATP-binding</keyword>
<evidence type="ECO:0000256" key="4">
    <source>
        <dbReference type="ARBA" id="ARBA00017959"/>
    </source>
</evidence>
<keyword evidence="11" id="KW-0030">Aminoacyl-tRNA synthetase</keyword>
<dbReference type="GO" id="GO:0005524">
    <property type="term" value="F:ATP binding"/>
    <property type="evidence" value="ECO:0007669"/>
    <property type="project" value="UniProtKB-KW"/>
</dbReference>
<keyword evidence="10" id="KW-0648">Protein biosynthesis</keyword>
<dbReference type="EC" id="6.1.1.7" evidence="3"/>
<dbReference type="PRINTS" id="PR00980">
    <property type="entry name" value="TRNASYNTHALA"/>
</dbReference>
<dbReference type="Pfam" id="PF01411">
    <property type="entry name" value="tRNA-synt_2c"/>
    <property type="match status" value="1"/>
</dbReference>
<dbReference type="InterPro" id="IPR045864">
    <property type="entry name" value="aa-tRNA-synth_II/BPL/LPL"/>
</dbReference>
<comment type="cofactor">
    <cofactor evidence="1">
        <name>Zn(2+)</name>
        <dbReference type="ChEBI" id="CHEBI:29105"/>
    </cofactor>
</comment>
<keyword evidence="7" id="KW-0547">Nucleotide-binding</keyword>
<evidence type="ECO:0000256" key="6">
    <source>
        <dbReference type="ARBA" id="ARBA00022598"/>
    </source>
</evidence>
<dbReference type="InterPro" id="IPR018164">
    <property type="entry name" value="Ala-tRNA-synth_IIc_N"/>
</dbReference>
<dbReference type="GO" id="GO:0006419">
    <property type="term" value="P:alanyl-tRNA aminoacylation"/>
    <property type="evidence" value="ECO:0007669"/>
    <property type="project" value="InterPro"/>
</dbReference>
<reference evidence="13" key="1">
    <citation type="submission" date="2021-05" db="EMBL/GenBank/DDBJ databases">
        <authorList>
            <person name="Alioto T."/>
            <person name="Alioto T."/>
            <person name="Gomez Garrido J."/>
        </authorList>
    </citation>
    <scope>NUCLEOTIDE SEQUENCE</scope>
</reference>
<name>A0A8D8LKU3_9HEMI</name>
<evidence type="ECO:0000256" key="1">
    <source>
        <dbReference type="ARBA" id="ARBA00001947"/>
    </source>
</evidence>
<dbReference type="AlphaFoldDB" id="A0A8D8LKU3"/>
<organism evidence="13">
    <name type="scientific">Cacopsylla melanoneura</name>
    <dbReference type="NCBI Taxonomy" id="428564"/>
    <lineage>
        <taxon>Eukaryota</taxon>
        <taxon>Metazoa</taxon>
        <taxon>Ecdysozoa</taxon>
        <taxon>Arthropoda</taxon>
        <taxon>Hexapoda</taxon>
        <taxon>Insecta</taxon>
        <taxon>Pterygota</taxon>
        <taxon>Neoptera</taxon>
        <taxon>Paraneoptera</taxon>
        <taxon>Hemiptera</taxon>
        <taxon>Sternorrhyncha</taxon>
        <taxon>Psylloidea</taxon>
        <taxon>Psyllidae</taxon>
        <taxon>Psyllinae</taxon>
        <taxon>Cacopsylla</taxon>
    </lineage>
</organism>
<comment type="similarity">
    <text evidence="2">Belongs to the class-II aminoacyl-tRNA synthetase family.</text>
</comment>
<dbReference type="FunFam" id="3.30.930.10:FF:000004">
    <property type="entry name" value="Alanine--tRNA ligase"/>
    <property type="match status" value="1"/>
</dbReference>
<dbReference type="PROSITE" id="PS50860">
    <property type="entry name" value="AA_TRNA_LIGASE_II_ALA"/>
    <property type="match status" value="1"/>
</dbReference>
<dbReference type="InterPro" id="IPR002318">
    <property type="entry name" value="Ala-tRNA-lgiase_IIc"/>
</dbReference>
<dbReference type="InterPro" id="IPR050058">
    <property type="entry name" value="Ala-tRNA_ligase"/>
</dbReference>
<evidence type="ECO:0000256" key="10">
    <source>
        <dbReference type="ARBA" id="ARBA00022917"/>
    </source>
</evidence>
<dbReference type="GO" id="GO:0002161">
    <property type="term" value="F:aminoacyl-tRNA deacylase activity"/>
    <property type="evidence" value="ECO:0007669"/>
    <property type="project" value="TreeGrafter"/>
</dbReference>
<dbReference type="EMBL" id="HBUF01006770">
    <property type="protein sequence ID" value="CAG6607156.1"/>
    <property type="molecule type" value="Transcribed_RNA"/>
</dbReference>
<evidence type="ECO:0000256" key="5">
    <source>
        <dbReference type="ARBA" id="ARBA00022555"/>
    </source>
</evidence>
<keyword evidence="6 13" id="KW-0436">Ligase</keyword>
<evidence type="ECO:0000256" key="9">
    <source>
        <dbReference type="ARBA" id="ARBA00022884"/>
    </source>
</evidence>
<evidence type="ECO:0000256" key="7">
    <source>
        <dbReference type="ARBA" id="ARBA00022741"/>
    </source>
</evidence>
<dbReference type="GO" id="GO:0004813">
    <property type="term" value="F:alanine-tRNA ligase activity"/>
    <property type="evidence" value="ECO:0007669"/>
    <property type="project" value="UniProtKB-EC"/>
</dbReference>
<dbReference type="CDD" id="cd00673">
    <property type="entry name" value="AlaRS_core"/>
    <property type="match status" value="1"/>
</dbReference>
<evidence type="ECO:0000256" key="8">
    <source>
        <dbReference type="ARBA" id="ARBA00022840"/>
    </source>
</evidence>
<dbReference type="EMBL" id="HBUF01006769">
    <property type="protein sequence ID" value="CAG6607155.1"/>
    <property type="molecule type" value="Transcribed_RNA"/>
</dbReference>
<sequence length="286" mass="33751">MIKSTYDIRKIFLDFFKSKKHKILKSSKLIPKNDKTLLFTNSGMNQFKNIFLGLENSNYSRIATSQRCIRAGGKHNDLKNVGYTTYHHTFFEMLGNFSFNDYFKLDAINYAWELLTSEKWFNLPKKKLLVTVYASDNETFNIWKNNIKLNKNQIIRIGDNKNIPFESDNFWKMGINYPCGPCTEIFYDRGNNYKGNLPGNIKKNERYVEIWNIVFIQFVYEYNKIMKPLSKISIDTGMGLERISSIIQKVNSNYEIDLFKKIIKEIKKISNNNNNKISFFFNNPPF</sequence>
<dbReference type="PANTHER" id="PTHR11777">
    <property type="entry name" value="ALANYL-TRNA SYNTHETASE"/>
    <property type="match status" value="1"/>
</dbReference>